<dbReference type="Proteomes" id="UP000271974">
    <property type="component" value="Unassembled WGS sequence"/>
</dbReference>
<feature type="compositionally biased region" description="Low complexity" evidence="1">
    <location>
        <begin position="147"/>
        <end position="156"/>
    </location>
</feature>
<feature type="region of interest" description="Disordered" evidence="1">
    <location>
        <begin position="78"/>
        <end position="202"/>
    </location>
</feature>
<feature type="compositionally biased region" description="Basic and acidic residues" evidence="1">
    <location>
        <begin position="184"/>
        <end position="195"/>
    </location>
</feature>
<sequence>MWKDIKLFENPKCRNESPPGVMSLVFCGSLAPVSESAYRVTFNVKWKQFMIWANKFQVDTVLHVTQGNEDEVPLSVPINFPCGQNPAHGDSRDSAMPDPSRMAGSRPSRAGDPLNSSRPPGASIILDGDGAEVPEIAEEPADEEAAAAEPEAPVEAADGEAADAAPAEEGAEEEAVDFEAEADETLRESQEHQDDVEMLVLL</sequence>
<organism evidence="2 3">
    <name type="scientific">Elysia chlorotica</name>
    <name type="common">Eastern emerald elysia</name>
    <name type="synonym">Sea slug</name>
    <dbReference type="NCBI Taxonomy" id="188477"/>
    <lineage>
        <taxon>Eukaryota</taxon>
        <taxon>Metazoa</taxon>
        <taxon>Spiralia</taxon>
        <taxon>Lophotrochozoa</taxon>
        <taxon>Mollusca</taxon>
        <taxon>Gastropoda</taxon>
        <taxon>Heterobranchia</taxon>
        <taxon>Euthyneura</taxon>
        <taxon>Panpulmonata</taxon>
        <taxon>Sacoglossa</taxon>
        <taxon>Placobranchoidea</taxon>
        <taxon>Plakobranchidae</taxon>
        <taxon>Elysia</taxon>
    </lineage>
</organism>
<accession>A0A3S0ZIG7</accession>
<evidence type="ECO:0000313" key="2">
    <source>
        <dbReference type="EMBL" id="RUS78540.1"/>
    </source>
</evidence>
<proteinExistence type="predicted"/>
<dbReference type="EMBL" id="RQTK01000503">
    <property type="protein sequence ID" value="RUS78540.1"/>
    <property type="molecule type" value="Genomic_DNA"/>
</dbReference>
<protein>
    <submittedName>
        <fullName evidence="2">Uncharacterized protein</fullName>
    </submittedName>
</protein>
<comment type="caution">
    <text evidence="2">The sequence shown here is derived from an EMBL/GenBank/DDBJ whole genome shotgun (WGS) entry which is preliminary data.</text>
</comment>
<evidence type="ECO:0000256" key="1">
    <source>
        <dbReference type="SAM" id="MobiDB-lite"/>
    </source>
</evidence>
<dbReference type="AlphaFoldDB" id="A0A3S0ZIG7"/>
<gene>
    <name evidence="2" type="ORF">EGW08_013683</name>
</gene>
<feature type="compositionally biased region" description="Acidic residues" evidence="1">
    <location>
        <begin position="169"/>
        <end position="183"/>
    </location>
</feature>
<reference evidence="2 3" key="1">
    <citation type="submission" date="2019-01" db="EMBL/GenBank/DDBJ databases">
        <title>A draft genome assembly of the solar-powered sea slug Elysia chlorotica.</title>
        <authorList>
            <person name="Cai H."/>
            <person name="Li Q."/>
            <person name="Fang X."/>
            <person name="Li J."/>
            <person name="Curtis N.E."/>
            <person name="Altenburger A."/>
            <person name="Shibata T."/>
            <person name="Feng M."/>
            <person name="Maeda T."/>
            <person name="Schwartz J.A."/>
            <person name="Shigenobu S."/>
            <person name="Lundholm N."/>
            <person name="Nishiyama T."/>
            <person name="Yang H."/>
            <person name="Hasebe M."/>
            <person name="Li S."/>
            <person name="Pierce S.K."/>
            <person name="Wang J."/>
        </authorList>
    </citation>
    <scope>NUCLEOTIDE SEQUENCE [LARGE SCALE GENOMIC DNA]</scope>
    <source>
        <strain evidence="2">EC2010</strain>
        <tissue evidence="2">Whole organism of an adult</tissue>
    </source>
</reference>
<name>A0A3S0ZIG7_ELYCH</name>
<evidence type="ECO:0000313" key="3">
    <source>
        <dbReference type="Proteomes" id="UP000271974"/>
    </source>
</evidence>
<feature type="compositionally biased region" description="Acidic residues" evidence="1">
    <location>
        <begin position="129"/>
        <end position="146"/>
    </location>
</feature>
<dbReference type="OrthoDB" id="6095583at2759"/>
<keyword evidence="3" id="KW-1185">Reference proteome</keyword>